<dbReference type="EMBL" id="JANPWB010000011">
    <property type="protein sequence ID" value="KAJ1123459.1"/>
    <property type="molecule type" value="Genomic_DNA"/>
</dbReference>
<evidence type="ECO:0000313" key="1">
    <source>
        <dbReference type="EMBL" id="KAJ1123459.1"/>
    </source>
</evidence>
<dbReference type="PANTHER" id="PTHR37984">
    <property type="entry name" value="PROTEIN CBG26694"/>
    <property type="match status" value="1"/>
</dbReference>
<sequence length="231" mass="25874">MADSGSPCTIITTDCFKQKFKDVWRMSDLFFPDIIAEGFDGTAIDIKDYVDTEIEFKGGLAHIKLYVTEKAVNVLGWRDQAKLGIILNPRACEPVLMIEESNEMDAIVLKLPQVFTDVLGKLKNYSHKIKLKSGARPVVQKLRNVPIGVRDELKTILAGMVKDDVIEEIEFSEWVSPIGENVLYSYVAFLSLELWGCLRDVVGTWNVGNIGMWEESVVAEGASWLAALHCF</sequence>
<dbReference type="AlphaFoldDB" id="A0AAV7P8J5"/>
<comment type="caution">
    <text evidence="1">The sequence shown here is derived from an EMBL/GenBank/DDBJ whole genome shotgun (WGS) entry which is preliminary data.</text>
</comment>
<accession>A0AAV7P8J5</accession>
<keyword evidence="2" id="KW-1185">Reference proteome</keyword>
<reference evidence="1" key="1">
    <citation type="journal article" date="2022" name="bioRxiv">
        <title>Sequencing and chromosome-scale assembly of the giantPleurodeles waltlgenome.</title>
        <authorList>
            <person name="Brown T."/>
            <person name="Elewa A."/>
            <person name="Iarovenko S."/>
            <person name="Subramanian E."/>
            <person name="Araus A.J."/>
            <person name="Petzold A."/>
            <person name="Susuki M."/>
            <person name="Suzuki K.-i.T."/>
            <person name="Hayashi T."/>
            <person name="Toyoda A."/>
            <person name="Oliveira C."/>
            <person name="Osipova E."/>
            <person name="Leigh N.D."/>
            <person name="Simon A."/>
            <person name="Yun M.H."/>
        </authorList>
    </citation>
    <scope>NUCLEOTIDE SEQUENCE</scope>
    <source>
        <strain evidence="1">20211129_DDA</strain>
        <tissue evidence="1">Liver</tissue>
    </source>
</reference>
<organism evidence="1 2">
    <name type="scientific">Pleurodeles waltl</name>
    <name type="common">Iberian ribbed newt</name>
    <dbReference type="NCBI Taxonomy" id="8319"/>
    <lineage>
        <taxon>Eukaryota</taxon>
        <taxon>Metazoa</taxon>
        <taxon>Chordata</taxon>
        <taxon>Craniata</taxon>
        <taxon>Vertebrata</taxon>
        <taxon>Euteleostomi</taxon>
        <taxon>Amphibia</taxon>
        <taxon>Batrachia</taxon>
        <taxon>Caudata</taxon>
        <taxon>Salamandroidea</taxon>
        <taxon>Salamandridae</taxon>
        <taxon>Pleurodelinae</taxon>
        <taxon>Pleurodeles</taxon>
    </lineage>
</organism>
<dbReference type="InterPro" id="IPR043502">
    <property type="entry name" value="DNA/RNA_pol_sf"/>
</dbReference>
<name>A0AAV7P8J5_PLEWA</name>
<dbReference type="PANTHER" id="PTHR37984:SF9">
    <property type="entry name" value="INTEGRASE CATALYTIC DOMAIN-CONTAINING PROTEIN"/>
    <property type="match status" value="1"/>
</dbReference>
<gene>
    <name evidence="1" type="ORF">NDU88_001928</name>
</gene>
<dbReference type="Proteomes" id="UP001066276">
    <property type="component" value="Chromosome 7"/>
</dbReference>
<dbReference type="Gene3D" id="3.10.10.10">
    <property type="entry name" value="HIV Type 1 Reverse Transcriptase, subunit A, domain 1"/>
    <property type="match status" value="1"/>
</dbReference>
<protein>
    <submittedName>
        <fullName evidence="1">Uncharacterized protein</fullName>
    </submittedName>
</protein>
<proteinExistence type="predicted"/>
<evidence type="ECO:0000313" key="2">
    <source>
        <dbReference type="Proteomes" id="UP001066276"/>
    </source>
</evidence>
<dbReference type="SUPFAM" id="SSF56672">
    <property type="entry name" value="DNA/RNA polymerases"/>
    <property type="match status" value="1"/>
</dbReference>
<dbReference type="InterPro" id="IPR050951">
    <property type="entry name" value="Retrovirus_Pol_polyprotein"/>
</dbReference>